<dbReference type="InterPro" id="IPR009311">
    <property type="entry name" value="IFI6/IFI27-like"/>
</dbReference>
<comment type="caution">
    <text evidence="7">The sequence shown here is derived from an EMBL/GenBank/DDBJ whole genome shotgun (WGS) entry which is preliminary data.</text>
</comment>
<dbReference type="GO" id="GO:0097193">
    <property type="term" value="P:intrinsic apoptotic signaling pathway"/>
    <property type="evidence" value="ECO:0007669"/>
    <property type="project" value="TreeGrafter"/>
</dbReference>
<comment type="similarity">
    <text evidence="2">Belongs to the IFI6/IFI27 family.</text>
</comment>
<feature type="region of interest" description="Disordered" evidence="6">
    <location>
        <begin position="135"/>
        <end position="160"/>
    </location>
</feature>
<dbReference type="GO" id="GO:0001836">
    <property type="term" value="P:release of cytochrome c from mitochondria"/>
    <property type="evidence" value="ECO:0007669"/>
    <property type="project" value="TreeGrafter"/>
</dbReference>
<evidence type="ECO:0000256" key="1">
    <source>
        <dbReference type="ARBA" id="ARBA00004141"/>
    </source>
</evidence>
<comment type="subcellular location">
    <subcellularLocation>
        <location evidence="1">Membrane</location>
        <topology evidence="1">Multi-pass membrane protein</topology>
    </subcellularLocation>
</comment>
<evidence type="ECO:0000256" key="4">
    <source>
        <dbReference type="ARBA" id="ARBA00022989"/>
    </source>
</evidence>
<reference evidence="7" key="1">
    <citation type="submission" date="2023-10" db="EMBL/GenBank/DDBJ databases">
        <title>Genome assemblies of two species of porcelain crab, Petrolisthes cinctipes and Petrolisthes manimaculis (Anomura: Porcellanidae).</title>
        <authorList>
            <person name="Angst P."/>
        </authorList>
    </citation>
    <scope>NUCLEOTIDE SEQUENCE</scope>
    <source>
        <strain evidence="7">PB745_01</strain>
        <tissue evidence="7">Gill</tissue>
    </source>
</reference>
<sequence>MAKLRLVYAIFTLNDPFRNVALLQSAGAAGIGTATSVTLGATGAAMGGGLTGLLTRDKNTNPDTETKTSDDDGVSGFTGVGVAAGSLAGSMKSSTAVIANGGAVAAGSLVALLQSAGAATSATLGATGAALGGKLKGLLTGPDNESDPDKEAKTSDRDRN</sequence>
<evidence type="ECO:0000256" key="2">
    <source>
        <dbReference type="ARBA" id="ARBA00007262"/>
    </source>
</evidence>
<evidence type="ECO:0000313" key="7">
    <source>
        <dbReference type="EMBL" id="KAK3892046.1"/>
    </source>
</evidence>
<dbReference type="PANTHER" id="PTHR16932:SF38">
    <property type="entry name" value="INTERFERON ALPHA INDUCIBLE PROTEIN 46-RELATED"/>
    <property type="match status" value="1"/>
</dbReference>
<evidence type="ECO:0000256" key="5">
    <source>
        <dbReference type="ARBA" id="ARBA00023136"/>
    </source>
</evidence>
<evidence type="ECO:0000256" key="3">
    <source>
        <dbReference type="ARBA" id="ARBA00022692"/>
    </source>
</evidence>
<organism evidence="7 8">
    <name type="scientific">Petrolisthes cinctipes</name>
    <name type="common">Flat porcelain crab</name>
    <dbReference type="NCBI Taxonomy" id="88211"/>
    <lineage>
        <taxon>Eukaryota</taxon>
        <taxon>Metazoa</taxon>
        <taxon>Ecdysozoa</taxon>
        <taxon>Arthropoda</taxon>
        <taxon>Crustacea</taxon>
        <taxon>Multicrustacea</taxon>
        <taxon>Malacostraca</taxon>
        <taxon>Eumalacostraca</taxon>
        <taxon>Eucarida</taxon>
        <taxon>Decapoda</taxon>
        <taxon>Pleocyemata</taxon>
        <taxon>Anomura</taxon>
        <taxon>Galatheoidea</taxon>
        <taxon>Porcellanidae</taxon>
        <taxon>Petrolisthes</taxon>
    </lineage>
</organism>
<gene>
    <name evidence="7" type="ORF">Pcinc_004015</name>
</gene>
<name>A0AAE1GHK6_PETCI</name>
<proteinExistence type="inferred from homology"/>
<evidence type="ECO:0000256" key="6">
    <source>
        <dbReference type="SAM" id="MobiDB-lite"/>
    </source>
</evidence>
<feature type="compositionally biased region" description="Basic and acidic residues" evidence="6">
    <location>
        <begin position="56"/>
        <end position="70"/>
    </location>
</feature>
<accession>A0AAE1GHK6</accession>
<dbReference type="AlphaFoldDB" id="A0AAE1GHK6"/>
<dbReference type="Proteomes" id="UP001286313">
    <property type="component" value="Unassembled WGS sequence"/>
</dbReference>
<keyword evidence="3" id="KW-0812">Transmembrane</keyword>
<dbReference type="EMBL" id="JAWQEG010000286">
    <property type="protein sequence ID" value="KAK3892046.1"/>
    <property type="molecule type" value="Genomic_DNA"/>
</dbReference>
<dbReference type="InterPro" id="IPR038213">
    <property type="entry name" value="IFI6/IFI27-like_sf"/>
</dbReference>
<keyword evidence="8" id="KW-1185">Reference proteome</keyword>
<protein>
    <submittedName>
        <fullName evidence="7">Uncharacterized protein</fullName>
    </submittedName>
</protein>
<feature type="region of interest" description="Disordered" evidence="6">
    <location>
        <begin position="56"/>
        <end position="75"/>
    </location>
</feature>
<evidence type="ECO:0000313" key="8">
    <source>
        <dbReference type="Proteomes" id="UP001286313"/>
    </source>
</evidence>
<keyword evidence="4" id="KW-1133">Transmembrane helix</keyword>
<dbReference type="Gene3D" id="6.10.110.10">
    <property type="match status" value="1"/>
</dbReference>
<dbReference type="Pfam" id="PF06140">
    <property type="entry name" value="Ifi-6-16"/>
    <property type="match status" value="1"/>
</dbReference>
<dbReference type="GO" id="GO:0031966">
    <property type="term" value="C:mitochondrial membrane"/>
    <property type="evidence" value="ECO:0007669"/>
    <property type="project" value="TreeGrafter"/>
</dbReference>
<dbReference type="PANTHER" id="PTHR16932">
    <property type="entry name" value="INTERFERON ALPHA-INDUCIBLE PROTEIN 27"/>
    <property type="match status" value="1"/>
</dbReference>
<keyword evidence="5" id="KW-0472">Membrane</keyword>
<feature type="compositionally biased region" description="Basic and acidic residues" evidence="6">
    <location>
        <begin position="147"/>
        <end position="160"/>
    </location>
</feature>